<evidence type="ECO:0000313" key="2">
    <source>
        <dbReference type="EMBL" id="KAB1223785.1"/>
    </source>
</evidence>
<feature type="region of interest" description="Disordered" evidence="1">
    <location>
        <begin position="253"/>
        <end position="274"/>
    </location>
</feature>
<protein>
    <submittedName>
        <fullName evidence="2">Uncharacterized protein</fullName>
    </submittedName>
</protein>
<keyword evidence="3" id="KW-1185">Reference proteome</keyword>
<sequence>MSIFSRNFRIESKDFQVTIRENGELQFSEWSPKSVNAIHMGKYGAVWMVNMSDKLMEIAPEVDFASKFNESSRGFLAQRCLNKGGRYAAIVEYGGRRKGVTYAVAAMGPVEVTGEGGRSSVFIQKPGRSHKSEIGDSSQSLRADGAADVTHSKFTSLLGSTEPALEGKCPVVLSERELASFNGAELSAQITGLRQEVAQLVEMLSRQSRRGHLKRAFCCSVCGFKLKAQDDVGLSTKASLGLGIADGIEFGVSGSPKPNGNESPQPFDGHVGRPSPCETEAVVERVVEGMMRLTPTTSDELFLSPTKGSVLPELLGTADEACDALVPDLEAPELEASSQLVSALVSSEPKVWASPEQFGCSDNLEVAGLSCGVQICVVWGSVGLSEMLGVMVEHGGSQLGVCHGSGSILEDLSVKSSGKVGKFLRVGSGSGGSIWEPLQIRYPLLGRGVPSN</sequence>
<comment type="caution">
    <text evidence="2">The sequence shown here is derived from an EMBL/GenBank/DDBJ whole genome shotgun (WGS) entry which is preliminary data.</text>
</comment>
<dbReference type="EMBL" id="RXIC02000020">
    <property type="protein sequence ID" value="KAB1223785.1"/>
    <property type="molecule type" value="Genomic_DNA"/>
</dbReference>
<evidence type="ECO:0000313" key="3">
    <source>
        <dbReference type="Proteomes" id="UP000516437"/>
    </source>
</evidence>
<organism evidence="2 3">
    <name type="scientific">Morella rubra</name>
    <name type="common">Chinese bayberry</name>
    <dbReference type="NCBI Taxonomy" id="262757"/>
    <lineage>
        <taxon>Eukaryota</taxon>
        <taxon>Viridiplantae</taxon>
        <taxon>Streptophyta</taxon>
        <taxon>Embryophyta</taxon>
        <taxon>Tracheophyta</taxon>
        <taxon>Spermatophyta</taxon>
        <taxon>Magnoliopsida</taxon>
        <taxon>eudicotyledons</taxon>
        <taxon>Gunneridae</taxon>
        <taxon>Pentapetalae</taxon>
        <taxon>rosids</taxon>
        <taxon>fabids</taxon>
        <taxon>Fagales</taxon>
        <taxon>Myricaceae</taxon>
        <taxon>Morella</taxon>
    </lineage>
</organism>
<evidence type="ECO:0000256" key="1">
    <source>
        <dbReference type="SAM" id="MobiDB-lite"/>
    </source>
</evidence>
<dbReference type="Proteomes" id="UP000516437">
    <property type="component" value="Chromosome 2"/>
</dbReference>
<gene>
    <name evidence="2" type="ORF">CJ030_MR2G012906</name>
</gene>
<dbReference type="OrthoDB" id="1839159at2759"/>
<accession>A0A6A1WEW8</accession>
<reference evidence="2 3" key="1">
    <citation type="journal article" date="2019" name="Plant Biotechnol. J.">
        <title>The red bayberry genome and genetic basis of sex determination.</title>
        <authorList>
            <person name="Jia H.M."/>
            <person name="Jia H.J."/>
            <person name="Cai Q.L."/>
            <person name="Wang Y."/>
            <person name="Zhao H.B."/>
            <person name="Yang W.F."/>
            <person name="Wang G.Y."/>
            <person name="Li Y.H."/>
            <person name="Zhan D.L."/>
            <person name="Shen Y.T."/>
            <person name="Niu Q.F."/>
            <person name="Chang L."/>
            <person name="Qiu J."/>
            <person name="Zhao L."/>
            <person name="Xie H.B."/>
            <person name="Fu W.Y."/>
            <person name="Jin J."/>
            <person name="Li X.W."/>
            <person name="Jiao Y."/>
            <person name="Zhou C.C."/>
            <person name="Tu T."/>
            <person name="Chai C.Y."/>
            <person name="Gao J.L."/>
            <person name="Fan L.J."/>
            <person name="van de Weg E."/>
            <person name="Wang J.Y."/>
            <person name="Gao Z.S."/>
        </authorList>
    </citation>
    <scope>NUCLEOTIDE SEQUENCE [LARGE SCALE GENOMIC DNA]</scope>
    <source>
        <tissue evidence="2">Leaves</tissue>
    </source>
</reference>
<name>A0A6A1WEW8_9ROSI</name>
<proteinExistence type="predicted"/>
<dbReference type="AlphaFoldDB" id="A0A6A1WEW8"/>